<keyword evidence="14" id="KW-1185">Reference proteome</keyword>
<feature type="transmembrane region" description="Helical" evidence="12">
    <location>
        <begin position="883"/>
        <end position="905"/>
    </location>
</feature>
<comment type="similarity">
    <text evidence="10">Belongs to the major facilitator superfamily. Allantoate permease family.</text>
</comment>
<dbReference type="GO" id="GO:0022857">
    <property type="term" value="F:transmembrane transporter activity"/>
    <property type="evidence" value="ECO:0007669"/>
    <property type="project" value="InterPro"/>
</dbReference>
<dbReference type="GO" id="GO:0004499">
    <property type="term" value="F:N,N-dimethylaniline monooxygenase activity"/>
    <property type="evidence" value="ECO:0007669"/>
    <property type="project" value="InterPro"/>
</dbReference>
<dbReference type="EMBL" id="MU005774">
    <property type="protein sequence ID" value="KAF2707101.1"/>
    <property type="molecule type" value="Genomic_DNA"/>
</dbReference>
<evidence type="ECO:0000256" key="10">
    <source>
        <dbReference type="ARBA" id="ARBA00037968"/>
    </source>
</evidence>
<keyword evidence="3" id="KW-1003">Cell membrane</keyword>
<dbReference type="Proteomes" id="UP000799428">
    <property type="component" value="Unassembled WGS sequence"/>
</dbReference>
<keyword evidence="4" id="KW-0285">Flavoprotein</keyword>
<dbReference type="Gene3D" id="1.20.1250.20">
    <property type="entry name" value="MFS general substrate transporter like domains"/>
    <property type="match status" value="2"/>
</dbReference>
<feature type="transmembrane region" description="Helical" evidence="12">
    <location>
        <begin position="745"/>
        <end position="764"/>
    </location>
</feature>
<keyword evidence="6" id="KW-0274">FAD</keyword>
<dbReference type="InterPro" id="IPR020946">
    <property type="entry name" value="Flavin_mOase-like"/>
</dbReference>
<evidence type="ECO:0000256" key="11">
    <source>
        <dbReference type="SAM" id="MobiDB-lite"/>
    </source>
</evidence>
<keyword evidence="8" id="KW-0560">Oxidoreductase</keyword>
<evidence type="ECO:0000256" key="12">
    <source>
        <dbReference type="SAM" id="Phobius"/>
    </source>
</evidence>
<dbReference type="AlphaFoldDB" id="A0A6G1K3T6"/>
<dbReference type="GO" id="GO:0050661">
    <property type="term" value="F:NADP binding"/>
    <property type="evidence" value="ECO:0007669"/>
    <property type="project" value="InterPro"/>
</dbReference>
<dbReference type="Pfam" id="PF00743">
    <property type="entry name" value="FMO-like"/>
    <property type="match status" value="1"/>
</dbReference>
<feature type="transmembrane region" description="Helical" evidence="12">
    <location>
        <begin position="825"/>
        <end position="843"/>
    </location>
</feature>
<dbReference type="InterPro" id="IPR036188">
    <property type="entry name" value="FAD/NAD-bd_sf"/>
</dbReference>
<evidence type="ECO:0000313" key="14">
    <source>
        <dbReference type="Proteomes" id="UP000799428"/>
    </source>
</evidence>
<evidence type="ECO:0000256" key="7">
    <source>
        <dbReference type="ARBA" id="ARBA00022989"/>
    </source>
</evidence>
<keyword evidence="9 12" id="KW-0472">Membrane</keyword>
<dbReference type="SUPFAM" id="SSF51905">
    <property type="entry name" value="FAD/NAD(P)-binding domain"/>
    <property type="match status" value="2"/>
</dbReference>
<dbReference type="PANTHER" id="PTHR43791:SF39">
    <property type="entry name" value="TRANSPORTER LIZ1_SEO1, PUTATIVE (AFU_ORTHOLOGUE AFUA_3G00980)-RELATED"/>
    <property type="match status" value="1"/>
</dbReference>
<evidence type="ECO:0000256" key="5">
    <source>
        <dbReference type="ARBA" id="ARBA00022692"/>
    </source>
</evidence>
<comment type="subcellular location">
    <subcellularLocation>
        <location evidence="1">Cell membrane</location>
        <topology evidence="1">Multi-pass membrane protein</topology>
    </subcellularLocation>
</comment>
<dbReference type="FunFam" id="1.20.1250.20:FF:000065">
    <property type="entry name" value="Putative MFS pantothenate transporter"/>
    <property type="match status" value="1"/>
</dbReference>
<name>A0A6G1K3T6_9PLEO</name>
<evidence type="ECO:0000256" key="4">
    <source>
        <dbReference type="ARBA" id="ARBA00022630"/>
    </source>
</evidence>
<dbReference type="SUPFAM" id="SSF103473">
    <property type="entry name" value="MFS general substrate transporter"/>
    <property type="match status" value="1"/>
</dbReference>
<sequence length="975" mass="109337">MPSRRPGRVAVIGAGVSGVVTAAHLLKEGLEVTVYERSNAAGGNWLYDERKSIEPSYPSVLASKAETHMADQVAQRSPCYIGLKNNVTTPLLETTLNPFPKGTPDIVSHSVLKDYIQDTSAKTGVEVSTRYNTEVKKLSKSGGKWTVNSLTLTGKNSGTVRQENSDEFDSVVVASGHYHTARVPDIPGLADWKRQWPERVQHSKGYKSPEDYKGKNFLLIGGGVSSMDIARELSPFANVIYQSHRNGAFDLPASFIPDNAVRVDEVDSFGETLSSSPATSLDDDGAIPATVTLKSGRKLCEIHHVIVCTGYHISLPFLNHLHSDDTPAERAGDTLLVTDGLQLHNLHKDIFYIQDPSLVFVGVPYFTATFTLFEFQAMVVAKVLSGQAKLPSQAAMRTEYQQRVEAKGYGKAFHSLRDREVEYVNDIIGFVNSDLEGSGVPRLEGHTAIWHKAKAEQKAKMKLMSEGIQPAERESRFPIILFLCPHNLSPSSPLPIQTSEELEKREHKWYYYLWDTLDKPKEERWFMFKVDAALLTFASLGKILLPINWIPKDLQLYQNQLNYMQMCWTVGYVIGQLPSNIILTKFRPSRWIPTMEVLWTILTFALCRANSARQIYILRFFVGLAESTFYPGMQYIIGSWYRKEELAKRSCIFHTSGAIASMFSGYLMAAVYHLDGRGGFRGWQWLFIVDGVISLPIALAGYFVLPDVPEISKPFYLTEKERQYAIERMKLEGRKEREPYTRPKIIKIFSSWHIYLLTPLYVFFNNGGMGGQPVFQQFLKASKNPKYTVAQINTYPTATGGVQIITTFAYAWASDSVLRGARWPPIILGGLVNIMCSTSLAIWDIPLRWKWACYILSGFGNGLSGLCMAWAHEICTHDNEERAIVIAFMNEFAYVLQAWLPLIVWQQIEAPQYRKGFITITFLSFALIVTALVIRVLHARELAKAGSSKSQEAITDDESSVDRGVSKGADALVKL</sequence>
<dbReference type="Gene3D" id="3.50.50.60">
    <property type="entry name" value="FAD/NAD(P)-binding domain"/>
    <property type="match status" value="2"/>
</dbReference>
<dbReference type="FunFam" id="1.20.1250.20:FF:000386">
    <property type="entry name" value="MFS general substrate transporter"/>
    <property type="match status" value="1"/>
</dbReference>
<evidence type="ECO:0000256" key="2">
    <source>
        <dbReference type="ARBA" id="ARBA00022448"/>
    </source>
</evidence>
<evidence type="ECO:0000256" key="6">
    <source>
        <dbReference type="ARBA" id="ARBA00022827"/>
    </source>
</evidence>
<keyword evidence="7 12" id="KW-1133">Transmembrane helix</keyword>
<keyword evidence="2" id="KW-0813">Transport</keyword>
<accession>A0A6G1K3T6</accession>
<feature type="transmembrane region" description="Helical" evidence="12">
    <location>
        <begin position="917"/>
        <end position="937"/>
    </location>
</feature>
<feature type="region of interest" description="Disordered" evidence="11">
    <location>
        <begin position="954"/>
        <end position="975"/>
    </location>
</feature>
<evidence type="ECO:0000313" key="13">
    <source>
        <dbReference type="EMBL" id="KAF2707101.1"/>
    </source>
</evidence>
<keyword evidence="5 12" id="KW-0812">Transmembrane</keyword>
<reference evidence="13" key="1">
    <citation type="journal article" date="2020" name="Stud. Mycol.">
        <title>101 Dothideomycetes genomes: a test case for predicting lifestyles and emergence of pathogens.</title>
        <authorList>
            <person name="Haridas S."/>
            <person name="Albert R."/>
            <person name="Binder M."/>
            <person name="Bloem J."/>
            <person name="Labutti K."/>
            <person name="Salamov A."/>
            <person name="Andreopoulos B."/>
            <person name="Baker S."/>
            <person name="Barry K."/>
            <person name="Bills G."/>
            <person name="Bluhm B."/>
            <person name="Cannon C."/>
            <person name="Castanera R."/>
            <person name="Culley D."/>
            <person name="Daum C."/>
            <person name="Ezra D."/>
            <person name="Gonzalez J."/>
            <person name="Henrissat B."/>
            <person name="Kuo A."/>
            <person name="Liang C."/>
            <person name="Lipzen A."/>
            <person name="Lutzoni F."/>
            <person name="Magnuson J."/>
            <person name="Mondo S."/>
            <person name="Nolan M."/>
            <person name="Ohm R."/>
            <person name="Pangilinan J."/>
            <person name="Park H.-J."/>
            <person name="Ramirez L."/>
            <person name="Alfaro M."/>
            <person name="Sun H."/>
            <person name="Tritt A."/>
            <person name="Yoshinaga Y."/>
            <person name="Zwiers L.-H."/>
            <person name="Turgeon B."/>
            <person name="Goodwin S."/>
            <person name="Spatafora J."/>
            <person name="Crous P."/>
            <person name="Grigoriev I."/>
        </authorList>
    </citation>
    <scope>NUCLEOTIDE SEQUENCE</scope>
    <source>
        <strain evidence="13">CBS 279.74</strain>
    </source>
</reference>
<dbReference type="InterPro" id="IPR036259">
    <property type="entry name" value="MFS_trans_sf"/>
</dbReference>
<protein>
    <submittedName>
        <fullName evidence="13">MFS general substrate transporter</fullName>
    </submittedName>
</protein>
<dbReference type="Pfam" id="PF07690">
    <property type="entry name" value="MFS_1"/>
    <property type="match status" value="1"/>
</dbReference>
<organism evidence="13 14">
    <name type="scientific">Pleomassaria siparia CBS 279.74</name>
    <dbReference type="NCBI Taxonomy" id="1314801"/>
    <lineage>
        <taxon>Eukaryota</taxon>
        <taxon>Fungi</taxon>
        <taxon>Dikarya</taxon>
        <taxon>Ascomycota</taxon>
        <taxon>Pezizomycotina</taxon>
        <taxon>Dothideomycetes</taxon>
        <taxon>Pleosporomycetidae</taxon>
        <taxon>Pleosporales</taxon>
        <taxon>Pleomassariaceae</taxon>
        <taxon>Pleomassaria</taxon>
    </lineage>
</organism>
<dbReference type="GO" id="GO:0005886">
    <property type="term" value="C:plasma membrane"/>
    <property type="evidence" value="ECO:0007669"/>
    <property type="project" value="UniProtKB-SubCell"/>
</dbReference>
<feature type="transmembrane region" description="Helical" evidence="12">
    <location>
        <begin position="685"/>
        <end position="705"/>
    </location>
</feature>
<dbReference type="PANTHER" id="PTHR43791">
    <property type="entry name" value="PERMEASE-RELATED"/>
    <property type="match status" value="1"/>
</dbReference>
<dbReference type="InterPro" id="IPR011701">
    <property type="entry name" value="MFS"/>
</dbReference>
<dbReference type="PRINTS" id="PR00419">
    <property type="entry name" value="ADXRDTASE"/>
</dbReference>
<evidence type="ECO:0000256" key="8">
    <source>
        <dbReference type="ARBA" id="ARBA00023002"/>
    </source>
</evidence>
<evidence type="ECO:0000256" key="9">
    <source>
        <dbReference type="ARBA" id="ARBA00023136"/>
    </source>
</evidence>
<evidence type="ECO:0000256" key="3">
    <source>
        <dbReference type="ARBA" id="ARBA00022475"/>
    </source>
</evidence>
<dbReference type="OrthoDB" id="3639251at2759"/>
<proteinExistence type="inferred from homology"/>
<evidence type="ECO:0000256" key="1">
    <source>
        <dbReference type="ARBA" id="ARBA00004651"/>
    </source>
</evidence>
<feature type="transmembrane region" description="Helical" evidence="12">
    <location>
        <begin position="651"/>
        <end position="673"/>
    </location>
</feature>
<gene>
    <name evidence="13" type="ORF">K504DRAFT_470339</name>
</gene>
<feature type="transmembrane region" description="Helical" evidence="12">
    <location>
        <begin position="795"/>
        <end position="813"/>
    </location>
</feature>
<feature type="transmembrane region" description="Helical" evidence="12">
    <location>
        <begin position="849"/>
        <end position="871"/>
    </location>
</feature>
<dbReference type="GO" id="GO:0050660">
    <property type="term" value="F:flavin adenine dinucleotide binding"/>
    <property type="evidence" value="ECO:0007669"/>
    <property type="project" value="InterPro"/>
</dbReference>
<feature type="transmembrane region" description="Helical" evidence="12">
    <location>
        <begin position="591"/>
        <end position="609"/>
    </location>
</feature>